<feature type="compositionally biased region" description="Low complexity" evidence="1">
    <location>
        <begin position="29"/>
        <end position="38"/>
    </location>
</feature>
<protein>
    <submittedName>
        <fullName evidence="4">Putative competence protein ComEA</fullName>
    </submittedName>
</protein>
<evidence type="ECO:0000259" key="3">
    <source>
        <dbReference type="SMART" id="SM00278"/>
    </source>
</evidence>
<gene>
    <name evidence="4" type="ORF">GOHSU_17_00200</name>
</gene>
<keyword evidence="2" id="KW-0812">Transmembrane</keyword>
<dbReference type="eggNOG" id="COG1555">
    <property type="taxonomic scope" value="Bacteria"/>
</dbReference>
<dbReference type="GO" id="GO:0006281">
    <property type="term" value="P:DNA repair"/>
    <property type="evidence" value="ECO:0007669"/>
    <property type="project" value="InterPro"/>
</dbReference>
<evidence type="ECO:0000256" key="2">
    <source>
        <dbReference type="SAM" id="Phobius"/>
    </source>
</evidence>
<dbReference type="STRING" id="1121927.GOHSU_17_00200"/>
<feature type="transmembrane region" description="Helical" evidence="2">
    <location>
        <begin position="150"/>
        <end position="170"/>
    </location>
</feature>
<feature type="compositionally biased region" description="Acidic residues" evidence="1">
    <location>
        <begin position="117"/>
        <end position="135"/>
    </location>
</feature>
<feature type="region of interest" description="Disordered" evidence="1">
    <location>
        <begin position="1"/>
        <end position="141"/>
    </location>
</feature>
<dbReference type="SMART" id="SM00278">
    <property type="entry name" value="HhH1"/>
    <property type="match status" value="2"/>
</dbReference>
<dbReference type="Pfam" id="PF12836">
    <property type="entry name" value="HHH_3"/>
    <property type="match status" value="1"/>
</dbReference>
<feature type="compositionally biased region" description="Gly residues" evidence="1">
    <location>
        <begin position="290"/>
        <end position="306"/>
    </location>
</feature>
<sequence length="375" mass="36805">MLGSSAAPRESEPADDWGVTRIPAWLDTAAGRRAWAGRAGSGQEPGSADPEDHGPGDPGPGAGGLDGGEFDGGELDGGDFGDEDFDDDGSGEEAWDGQDWDEVLDDRRHDDAAFGDGGDDEPGGGGEPDGDDPDDDWHAPPRRFAMLPSAAIGLIGVGVIACVIAAFSLLRGTEPAAPLVDLPASAGPTAPGVAASHPSAAADPSAAPAPAAEIVVSVAGLVRKPGLVRLAPNSRVAQALDSAGGAAPTADLLSLNMAQILHDGDQVLVGTREAGAGSVRSAVVSSAGSGAPGSGGAGSAGTGTAGPAGGAKVDLNTATMTELDALPGVGPVTAQAIISWREQHGGFTSVDQLAEVNGIGPGKLAKLRDAVTVGP</sequence>
<dbReference type="Pfam" id="PF10531">
    <property type="entry name" value="SLBB"/>
    <property type="match status" value="1"/>
</dbReference>
<dbReference type="PANTHER" id="PTHR21180">
    <property type="entry name" value="ENDONUCLEASE/EXONUCLEASE/PHOSPHATASE FAMILY DOMAIN-CONTAINING PROTEIN 1"/>
    <property type="match status" value="1"/>
</dbReference>
<dbReference type="InterPro" id="IPR051675">
    <property type="entry name" value="Endo/Exo/Phosphatase_dom_1"/>
</dbReference>
<keyword evidence="2" id="KW-1133">Transmembrane helix</keyword>
<proteinExistence type="predicted"/>
<dbReference type="GO" id="GO:0015627">
    <property type="term" value="C:type II protein secretion system complex"/>
    <property type="evidence" value="ECO:0007669"/>
    <property type="project" value="TreeGrafter"/>
</dbReference>
<dbReference type="InterPro" id="IPR010994">
    <property type="entry name" value="RuvA_2-like"/>
</dbReference>
<dbReference type="SUPFAM" id="SSF47781">
    <property type="entry name" value="RuvA domain 2-like"/>
    <property type="match status" value="1"/>
</dbReference>
<feature type="compositionally biased region" description="Acidic residues" evidence="1">
    <location>
        <begin position="68"/>
        <end position="104"/>
    </location>
</feature>
<dbReference type="Gene3D" id="3.10.560.10">
    <property type="entry name" value="Outer membrane lipoprotein wza domain like"/>
    <property type="match status" value="1"/>
</dbReference>
<keyword evidence="2" id="KW-0472">Membrane</keyword>
<dbReference type="Proteomes" id="UP000053405">
    <property type="component" value="Unassembled WGS sequence"/>
</dbReference>
<feature type="domain" description="Helix-hairpin-helix DNA-binding motif class 1" evidence="3">
    <location>
        <begin position="351"/>
        <end position="370"/>
    </location>
</feature>
<dbReference type="GO" id="GO:0015628">
    <property type="term" value="P:protein secretion by the type II secretion system"/>
    <property type="evidence" value="ECO:0007669"/>
    <property type="project" value="TreeGrafter"/>
</dbReference>
<dbReference type="NCBIfam" id="TIGR00426">
    <property type="entry name" value="competence protein ComEA helix-hairpin-helix repeat region"/>
    <property type="match status" value="1"/>
</dbReference>
<feature type="domain" description="Helix-hairpin-helix DNA-binding motif class 1" evidence="3">
    <location>
        <begin position="321"/>
        <end position="340"/>
    </location>
</feature>
<dbReference type="EMBL" id="BANT01000017">
    <property type="protein sequence ID" value="GAC57216.1"/>
    <property type="molecule type" value="Genomic_DNA"/>
</dbReference>
<organism evidence="4 5">
    <name type="scientific">Gordonia hirsuta DSM 44140 = NBRC 16056</name>
    <dbReference type="NCBI Taxonomy" id="1121927"/>
    <lineage>
        <taxon>Bacteria</taxon>
        <taxon>Bacillati</taxon>
        <taxon>Actinomycetota</taxon>
        <taxon>Actinomycetes</taxon>
        <taxon>Mycobacteriales</taxon>
        <taxon>Gordoniaceae</taxon>
        <taxon>Gordonia</taxon>
    </lineage>
</organism>
<dbReference type="InterPro" id="IPR003583">
    <property type="entry name" value="Hlx-hairpin-Hlx_DNA-bd_motif"/>
</dbReference>
<dbReference type="InterPro" id="IPR019554">
    <property type="entry name" value="Soluble_ligand-bd"/>
</dbReference>
<evidence type="ECO:0000313" key="4">
    <source>
        <dbReference type="EMBL" id="GAC57216.1"/>
    </source>
</evidence>
<feature type="region of interest" description="Disordered" evidence="1">
    <location>
        <begin position="284"/>
        <end position="306"/>
    </location>
</feature>
<dbReference type="PANTHER" id="PTHR21180:SF32">
    <property type="entry name" value="ENDONUCLEASE_EXONUCLEASE_PHOSPHATASE FAMILY DOMAIN-CONTAINING PROTEIN 1"/>
    <property type="match status" value="1"/>
</dbReference>
<evidence type="ECO:0000256" key="1">
    <source>
        <dbReference type="SAM" id="MobiDB-lite"/>
    </source>
</evidence>
<dbReference type="InterPro" id="IPR004509">
    <property type="entry name" value="Competence_ComEA_HhH"/>
</dbReference>
<accession>L7L8X8</accession>
<comment type="caution">
    <text evidence="4">The sequence shown here is derived from an EMBL/GenBank/DDBJ whole genome shotgun (WGS) entry which is preliminary data.</text>
</comment>
<keyword evidence="5" id="KW-1185">Reference proteome</keyword>
<dbReference type="GO" id="GO:0003677">
    <property type="term" value="F:DNA binding"/>
    <property type="evidence" value="ECO:0007669"/>
    <property type="project" value="InterPro"/>
</dbReference>
<evidence type="ECO:0000313" key="5">
    <source>
        <dbReference type="Proteomes" id="UP000053405"/>
    </source>
</evidence>
<dbReference type="Gene3D" id="1.10.150.320">
    <property type="entry name" value="Photosystem II 12 kDa extrinsic protein"/>
    <property type="match status" value="1"/>
</dbReference>
<name>L7L8X8_9ACTN</name>
<dbReference type="AlphaFoldDB" id="L7L8X8"/>
<reference evidence="4 5" key="1">
    <citation type="submission" date="2012-12" db="EMBL/GenBank/DDBJ databases">
        <title>Whole genome shotgun sequence of Gordonia hirsuta NBRC 16056.</title>
        <authorList>
            <person name="Isaki-Nakamura S."/>
            <person name="Hosoyama A."/>
            <person name="Tsuchikane K."/>
            <person name="Katsumata H."/>
            <person name="Baba S."/>
            <person name="Yamazaki S."/>
            <person name="Fujita N."/>
        </authorList>
    </citation>
    <scope>NUCLEOTIDE SEQUENCE [LARGE SCALE GENOMIC DNA]</scope>
    <source>
        <strain evidence="4 5">NBRC 16056</strain>
    </source>
</reference>